<keyword evidence="6" id="KW-1185">Reference proteome</keyword>
<evidence type="ECO:0000256" key="2">
    <source>
        <dbReference type="PIRSR" id="PIRSR600101-1"/>
    </source>
</evidence>
<dbReference type="EMBL" id="VYZN01000001">
    <property type="protein sequence ID" value="KAE9545006.1"/>
    <property type="molecule type" value="Genomic_DNA"/>
</dbReference>
<dbReference type="InterPro" id="IPR029055">
    <property type="entry name" value="Ntn_hydrolases_N"/>
</dbReference>
<protein>
    <recommendedName>
        <fullName evidence="7">Gamma-glutamyltransferase</fullName>
    </recommendedName>
</protein>
<dbReference type="PRINTS" id="PR01210">
    <property type="entry name" value="GGTRANSPTASE"/>
</dbReference>
<dbReference type="GO" id="GO:0005886">
    <property type="term" value="C:plasma membrane"/>
    <property type="evidence" value="ECO:0007669"/>
    <property type="project" value="TreeGrafter"/>
</dbReference>
<dbReference type="FunFam" id="1.10.246.130:FF:000001">
    <property type="entry name" value="Gamma-glutamyltransferase 5 isoform 1"/>
    <property type="match status" value="1"/>
</dbReference>
<evidence type="ECO:0000256" key="1">
    <source>
        <dbReference type="ARBA" id="ARBA00084097"/>
    </source>
</evidence>
<dbReference type="FunFam" id="3.60.20.40:FF:000001">
    <property type="entry name" value="Gamma-glutamyltranspeptidase 1"/>
    <property type="match status" value="1"/>
</dbReference>
<dbReference type="InterPro" id="IPR043138">
    <property type="entry name" value="GGT_lsub"/>
</dbReference>
<name>A0A6G0U9V6_APHGL</name>
<dbReference type="PANTHER" id="PTHR11686:SF9">
    <property type="entry name" value="RE13973P"/>
    <property type="match status" value="1"/>
</dbReference>
<dbReference type="Gene3D" id="3.60.20.40">
    <property type="match status" value="1"/>
</dbReference>
<dbReference type="AlphaFoldDB" id="A0A6G0U9V6"/>
<gene>
    <name evidence="5" type="ORF">AGLY_000549</name>
</gene>
<dbReference type="Pfam" id="PF01019">
    <property type="entry name" value="G_glu_transpept"/>
    <property type="match status" value="1"/>
</dbReference>
<keyword evidence="1" id="KW-0800">Toxin</keyword>
<feature type="transmembrane region" description="Helical" evidence="4">
    <location>
        <begin position="15"/>
        <end position="37"/>
    </location>
</feature>
<dbReference type="Gene3D" id="1.10.246.130">
    <property type="match status" value="1"/>
</dbReference>
<reference evidence="5 6" key="1">
    <citation type="submission" date="2019-08" db="EMBL/GenBank/DDBJ databases">
        <title>The genome of the soybean aphid Biotype 1, its phylome, world population structure and adaptation to the North American continent.</title>
        <authorList>
            <person name="Giordano R."/>
            <person name="Donthu R.K."/>
            <person name="Hernandez A.G."/>
            <person name="Wright C.L."/>
            <person name="Zimin A.V."/>
        </authorList>
    </citation>
    <scope>NUCLEOTIDE SEQUENCE [LARGE SCALE GENOMIC DNA]</scope>
    <source>
        <tissue evidence="5">Whole aphids</tissue>
    </source>
</reference>
<feature type="binding site" evidence="3">
    <location>
        <position position="129"/>
    </location>
    <ligand>
        <name>L-glutamate</name>
        <dbReference type="ChEBI" id="CHEBI:29985"/>
    </ligand>
</feature>
<evidence type="ECO:0000256" key="4">
    <source>
        <dbReference type="SAM" id="Phobius"/>
    </source>
</evidence>
<dbReference type="GO" id="GO:0036374">
    <property type="term" value="F:glutathione hydrolase activity"/>
    <property type="evidence" value="ECO:0007669"/>
    <property type="project" value="InterPro"/>
</dbReference>
<feature type="binding site" evidence="3">
    <location>
        <begin position="418"/>
        <end position="420"/>
    </location>
    <ligand>
        <name>L-glutamate</name>
        <dbReference type="ChEBI" id="CHEBI:29985"/>
    </ligand>
</feature>
<organism evidence="5 6">
    <name type="scientific">Aphis glycines</name>
    <name type="common">Soybean aphid</name>
    <dbReference type="NCBI Taxonomy" id="307491"/>
    <lineage>
        <taxon>Eukaryota</taxon>
        <taxon>Metazoa</taxon>
        <taxon>Ecdysozoa</taxon>
        <taxon>Arthropoda</taxon>
        <taxon>Hexapoda</taxon>
        <taxon>Insecta</taxon>
        <taxon>Pterygota</taxon>
        <taxon>Neoptera</taxon>
        <taxon>Paraneoptera</taxon>
        <taxon>Hemiptera</taxon>
        <taxon>Sternorrhyncha</taxon>
        <taxon>Aphidomorpha</taxon>
        <taxon>Aphidoidea</taxon>
        <taxon>Aphididae</taxon>
        <taxon>Aphidini</taxon>
        <taxon>Aphis</taxon>
        <taxon>Aphis</taxon>
    </lineage>
</organism>
<proteinExistence type="predicted"/>
<feature type="binding site" evidence="3">
    <location>
        <position position="493"/>
    </location>
    <ligand>
        <name>L-glutamate</name>
        <dbReference type="ChEBI" id="CHEBI:29985"/>
    </ligand>
</feature>
<evidence type="ECO:0008006" key="7">
    <source>
        <dbReference type="Google" id="ProtNLM"/>
    </source>
</evidence>
<keyword evidence="4" id="KW-1133">Transmembrane helix</keyword>
<dbReference type="PANTHER" id="PTHR11686">
    <property type="entry name" value="GAMMA GLUTAMYL TRANSPEPTIDASE"/>
    <property type="match status" value="1"/>
</dbReference>
<dbReference type="InterPro" id="IPR000101">
    <property type="entry name" value="GGT_peptidase"/>
</dbReference>
<dbReference type="OrthoDB" id="1081007at2759"/>
<comment type="caution">
    <text evidence="5">The sequence shown here is derived from an EMBL/GenBank/DDBJ whole genome shotgun (WGS) entry which is preliminary data.</text>
</comment>
<dbReference type="InterPro" id="IPR043137">
    <property type="entry name" value="GGT_ssub_C"/>
</dbReference>
<keyword evidence="1" id="KW-1199">Hemostasis impairing toxin</keyword>
<dbReference type="SUPFAM" id="SSF56235">
    <property type="entry name" value="N-terminal nucleophile aminohydrolases (Ntn hydrolases)"/>
    <property type="match status" value="1"/>
</dbReference>
<keyword evidence="4" id="KW-0812">Transmembrane</keyword>
<keyword evidence="1" id="KW-1202">Platelet aggregation activating toxin</keyword>
<feature type="binding site" evidence="3">
    <location>
        <begin position="470"/>
        <end position="471"/>
    </location>
    <ligand>
        <name>L-glutamate</name>
        <dbReference type="ChEBI" id="CHEBI:29985"/>
    </ligand>
</feature>
<feature type="binding site" evidence="3">
    <location>
        <position position="442"/>
    </location>
    <ligand>
        <name>L-glutamate</name>
        <dbReference type="ChEBI" id="CHEBI:29985"/>
    </ligand>
</feature>
<dbReference type="GO" id="GO:0006751">
    <property type="term" value="P:glutathione catabolic process"/>
    <property type="evidence" value="ECO:0007669"/>
    <property type="project" value="InterPro"/>
</dbReference>
<accession>A0A6G0U9V6</accession>
<evidence type="ECO:0000313" key="5">
    <source>
        <dbReference type="EMBL" id="KAE9545006.1"/>
    </source>
</evidence>
<feature type="active site" description="Nucleophile" evidence="2">
    <location>
        <position position="400"/>
    </location>
</feature>
<evidence type="ECO:0000313" key="6">
    <source>
        <dbReference type="Proteomes" id="UP000475862"/>
    </source>
</evidence>
<dbReference type="Proteomes" id="UP000475862">
    <property type="component" value="Unassembled WGS sequence"/>
</dbReference>
<keyword evidence="4" id="KW-0472">Membrane</keyword>
<sequence>MLHKFKTKYFRSHTIKLFLIECLVLFCILVVLSFRYFTLVDDSIDPITPLPLSSIPMGQYNNAAVVSNGEPCARIGTDILKNGGNSVDAAIGTLLCDSVVCPDLTGIGGGFLMTIYNRTTNTSLFINARETAPGATNYTMYDSDPTKSLIGPLAVAVPGVIRGIWVSYNLYGGGVSWASLIKPTIQLCEEGIVVSKRLGANINAAKDLILKTGLKEYFANNHTGELLKPGDTYTMAKLGQTLRVIANEGANSMYAGSLMPKLVYDLQSSGGIITKKDFIDYSVLVEESFEINLKNGYKVYSGLPTGSGIILAYILRILDGKLPTPNADLDAVRLVEAFKFAYGERSHLGDHMFVDTSEVLKKVTSDMYMNSLQNNMSDQRTSTDPKFYGADSSWPEDHGTENIAVLDSFGNAVAVTSSINTPFGSGFVSESTGIIFNNEMNDFSTPGFSNFYDFPPSLPNLIQPYKRPMSSMCPTIITNSKGDVVLVIGGAGGSKIPLATAYVSALVLWYNKTLKEAIEEPRLYHQLIPMQSVVDKLKYVGHKVRRMMTKDKSALFSCVHILMKEDTLIIFLIKKAFLMIIFNNIIYLFKNLGSGIIVLEYILRTFDGSTF</sequence>
<feature type="transmembrane region" description="Helical" evidence="4">
    <location>
        <begin position="568"/>
        <end position="589"/>
    </location>
</feature>
<evidence type="ECO:0000256" key="3">
    <source>
        <dbReference type="PIRSR" id="PIRSR600101-2"/>
    </source>
</evidence>